<keyword evidence="3" id="KW-1185">Reference proteome</keyword>
<proteinExistence type="predicted"/>
<dbReference type="Proteomes" id="UP000037460">
    <property type="component" value="Unassembled WGS sequence"/>
</dbReference>
<sequence length="117" mass="12583">MFASSTIAADDDPIAALAAIEHAASFVASDTAQLLGGLQASLQSLSHASVDYMAVYHDTTLHTRDVLDESLANGRSFIQKCILLDHRMAGVEQLACQLSEIDRALIALEVAFRRVPE</sequence>
<evidence type="ECO:0000313" key="2">
    <source>
        <dbReference type="EMBL" id="KOO29138.1"/>
    </source>
</evidence>
<reference evidence="3" key="1">
    <citation type="journal article" date="2015" name="PLoS Genet.">
        <title>Genome Sequence and Transcriptome Analyses of Chrysochromulina tobin: Metabolic Tools for Enhanced Algal Fitness in the Prominent Order Prymnesiales (Haptophyceae).</title>
        <authorList>
            <person name="Hovde B.T."/>
            <person name="Deodato C.R."/>
            <person name="Hunsperger H.M."/>
            <person name="Ryken S.A."/>
            <person name="Yost W."/>
            <person name="Jha R.K."/>
            <person name="Patterson J."/>
            <person name="Monnat R.J. Jr."/>
            <person name="Barlow S.B."/>
            <person name="Starkenburg S.R."/>
            <person name="Cattolico R.A."/>
        </authorList>
    </citation>
    <scope>NUCLEOTIDE SEQUENCE</scope>
    <source>
        <strain evidence="3">CCMP291</strain>
    </source>
</reference>
<dbReference type="Pfam" id="PF10157">
    <property type="entry name" value="BORCS6"/>
    <property type="match status" value="1"/>
</dbReference>
<name>A0A0M0JSF7_9EUKA</name>
<dbReference type="GO" id="GO:0099078">
    <property type="term" value="C:BORC complex"/>
    <property type="evidence" value="ECO:0007669"/>
    <property type="project" value="TreeGrafter"/>
</dbReference>
<organism evidence="2 3">
    <name type="scientific">Chrysochromulina tobinii</name>
    <dbReference type="NCBI Taxonomy" id="1460289"/>
    <lineage>
        <taxon>Eukaryota</taxon>
        <taxon>Haptista</taxon>
        <taxon>Haptophyta</taxon>
        <taxon>Prymnesiophyceae</taxon>
        <taxon>Prymnesiales</taxon>
        <taxon>Chrysochromulinaceae</taxon>
        <taxon>Chrysochromulina</taxon>
    </lineage>
</organism>
<dbReference type="InterPro" id="IPR019314">
    <property type="entry name" value="BORCS6"/>
</dbReference>
<dbReference type="EMBL" id="JWZX01002456">
    <property type="protein sequence ID" value="KOO29138.1"/>
    <property type="molecule type" value="Genomic_DNA"/>
</dbReference>
<evidence type="ECO:0000259" key="1">
    <source>
        <dbReference type="Pfam" id="PF10157"/>
    </source>
</evidence>
<comment type="caution">
    <text evidence="2">The sequence shown here is derived from an EMBL/GenBank/DDBJ whole genome shotgun (WGS) entry which is preliminary data.</text>
</comment>
<evidence type="ECO:0000313" key="3">
    <source>
        <dbReference type="Proteomes" id="UP000037460"/>
    </source>
</evidence>
<gene>
    <name evidence="2" type="ORF">Ctob_008788</name>
</gene>
<protein>
    <recommendedName>
        <fullName evidence="1">BLOC-1-related complex subunit 6 C-terminal helix domain-containing protein</fullName>
    </recommendedName>
</protein>
<accession>A0A0M0JSF7</accession>
<dbReference type="InterPro" id="IPR046465">
    <property type="entry name" value="BORCS6_C"/>
</dbReference>
<dbReference type="GO" id="GO:0032418">
    <property type="term" value="P:lysosome localization"/>
    <property type="evidence" value="ECO:0007669"/>
    <property type="project" value="TreeGrafter"/>
</dbReference>
<feature type="domain" description="BLOC-1-related complex subunit 6 C-terminal helix" evidence="1">
    <location>
        <begin position="15"/>
        <end position="109"/>
    </location>
</feature>
<dbReference type="AlphaFoldDB" id="A0A0M0JSF7"/>
<dbReference type="PANTHER" id="PTHR13440:SF7">
    <property type="entry name" value="BLOC-1 RELATED COMPLEX SUBUNIT 6"/>
    <property type="match status" value="1"/>
</dbReference>
<dbReference type="PANTHER" id="PTHR13440">
    <property type="entry name" value="BLOC-1 RELATED COMPLEX SUBUNIT 6"/>
    <property type="match status" value="1"/>
</dbReference>